<accession>A0A0G2FJG2</accession>
<dbReference type="GO" id="GO:0035673">
    <property type="term" value="F:oligopeptide transmembrane transporter activity"/>
    <property type="evidence" value="ECO:0007669"/>
    <property type="project" value="InterPro"/>
</dbReference>
<dbReference type="GO" id="GO:0000329">
    <property type="term" value="C:fungal-type vacuole membrane"/>
    <property type="evidence" value="ECO:0007669"/>
    <property type="project" value="TreeGrafter"/>
</dbReference>
<feature type="transmembrane region" description="Helical" evidence="8">
    <location>
        <begin position="64"/>
        <end position="85"/>
    </location>
</feature>
<feature type="transmembrane region" description="Helical" evidence="8">
    <location>
        <begin position="432"/>
        <end position="449"/>
    </location>
</feature>
<feature type="transmembrane region" description="Helical" evidence="8">
    <location>
        <begin position="178"/>
        <end position="202"/>
    </location>
</feature>
<evidence type="ECO:0000256" key="6">
    <source>
        <dbReference type="ARBA" id="ARBA00023136"/>
    </source>
</evidence>
<organism evidence="9 10">
    <name type="scientific">Diaporthe ampelina</name>
    <dbReference type="NCBI Taxonomy" id="1214573"/>
    <lineage>
        <taxon>Eukaryota</taxon>
        <taxon>Fungi</taxon>
        <taxon>Dikarya</taxon>
        <taxon>Ascomycota</taxon>
        <taxon>Pezizomycotina</taxon>
        <taxon>Sordariomycetes</taxon>
        <taxon>Sordariomycetidae</taxon>
        <taxon>Diaporthales</taxon>
        <taxon>Diaporthaceae</taxon>
        <taxon>Diaporthe</taxon>
    </lineage>
</organism>
<protein>
    <submittedName>
        <fullName evidence="9">Putative oligopeptide transporter</fullName>
    </submittedName>
</protein>
<dbReference type="PANTHER" id="PTHR31645">
    <property type="entry name" value="OLIGOPEPTIDE TRANSPORTER YGL114W-RELATED"/>
    <property type="match status" value="1"/>
</dbReference>
<dbReference type="Proteomes" id="UP000034680">
    <property type="component" value="Unassembled WGS sequence"/>
</dbReference>
<feature type="region of interest" description="Disordered" evidence="7">
    <location>
        <begin position="1"/>
        <end position="40"/>
    </location>
</feature>
<dbReference type="Pfam" id="PF03169">
    <property type="entry name" value="OPT"/>
    <property type="match status" value="2"/>
</dbReference>
<comment type="caution">
    <text evidence="9">The sequence shown here is derived from an EMBL/GenBank/DDBJ whole genome shotgun (WGS) entry which is preliminary data.</text>
</comment>
<keyword evidence="6 8" id="KW-0472">Membrane</keyword>
<feature type="transmembrane region" description="Helical" evidence="8">
    <location>
        <begin position="247"/>
        <end position="271"/>
    </location>
</feature>
<evidence type="ECO:0000313" key="9">
    <source>
        <dbReference type="EMBL" id="KKY34241.1"/>
    </source>
</evidence>
<gene>
    <name evidence="9" type="ORF">UCDDA912_g05800</name>
</gene>
<dbReference type="STRING" id="1214573.A0A0G2FJG2"/>
<dbReference type="PANTHER" id="PTHR31645:SF3">
    <property type="entry name" value="OLIGOPEPTIDE TRANSPORTER"/>
    <property type="match status" value="1"/>
</dbReference>
<name>A0A0G2FJG2_9PEZI</name>
<proteinExistence type="inferred from homology"/>
<evidence type="ECO:0000256" key="4">
    <source>
        <dbReference type="ARBA" id="ARBA00022692"/>
    </source>
</evidence>
<feature type="transmembrane region" description="Helical" evidence="8">
    <location>
        <begin position="368"/>
        <end position="390"/>
    </location>
</feature>
<sequence length="559" mass="59578">MANSNLDTEKSATETKVGPESTAFDDTLRGQEDHNNEDDEKTIDLFEPLPPLKVGDVKQETHPLTARSVVLGLIFGSLVSASNVYLGLKTGFVFSANMFGAIFGFGVARFLTQTLGHVPVLGNGGVFGPAENNMIQAAAAGADGLSGFFVAAVPAMYRLSLLSDPEGANPVLRDFGKLTLLTLVCAIKLKGLAYSFLGAFSLRVASDYAIGLLWDWHIFTWFFIWGNYNNWAINIENWGWYIEWTPAFIGSGLLVGLNVGISYFLGSFLAWGVIGPLTVHYGVCKGRATSPGDESNGVTDINPTTAAAKASQLVFGGVTSAQGLPPEKALSANIIAGAMAAGAADMSNTIISNYRTGFLLKTPPKPQFWAQAAGAFVSVFLAPGIFMLFVQAYPCVIQRDAERCAFPAPSVAAWVAVAQAVTMRDVPIPRSSAIFACVTGFVAVAQVILKNRFLVDDVSRPDGRKWYKYRKWLPNWVPIGMAFVLPATHYSTATLIGAATSYIWAKKSPRSHGMYCYAVAAGFIAGEGLGGVVQAVLEISGVSGSRYGTSVGCPGDDCY</sequence>
<comment type="similarity">
    <text evidence="2">Belongs to the oligopeptide OPT transporter family.</text>
</comment>
<keyword evidence="10" id="KW-1185">Reference proteome</keyword>
<evidence type="ECO:0000256" key="1">
    <source>
        <dbReference type="ARBA" id="ARBA00004141"/>
    </source>
</evidence>
<reference evidence="9 10" key="2">
    <citation type="submission" date="2015-05" db="EMBL/GenBank/DDBJ databases">
        <authorList>
            <person name="Morales-Cruz A."/>
            <person name="Amrine K.C."/>
            <person name="Cantu D."/>
        </authorList>
    </citation>
    <scope>NUCLEOTIDE SEQUENCE [LARGE SCALE GENOMIC DNA]</scope>
    <source>
        <strain evidence="9">DA912</strain>
    </source>
</reference>
<dbReference type="InterPro" id="IPR045035">
    <property type="entry name" value="YSL-like"/>
</dbReference>
<evidence type="ECO:0000256" key="7">
    <source>
        <dbReference type="SAM" id="MobiDB-lite"/>
    </source>
</evidence>
<comment type="subcellular location">
    <subcellularLocation>
        <location evidence="1">Membrane</location>
        <topology evidence="1">Multi-pass membrane protein</topology>
    </subcellularLocation>
</comment>
<evidence type="ECO:0000256" key="8">
    <source>
        <dbReference type="SAM" id="Phobius"/>
    </source>
</evidence>
<evidence type="ECO:0000256" key="2">
    <source>
        <dbReference type="ARBA" id="ARBA00008807"/>
    </source>
</evidence>
<feature type="transmembrane region" description="Helical" evidence="8">
    <location>
        <begin position="476"/>
        <end position="503"/>
    </location>
</feature>
<dbReference type="OrthoDB" id="77405at2759"/>
<feature type="transmembrane region" description="Helical" evidence="8">
    <location>
        <begin position="92"/>
        <end position="111"/>
    </location>
</feature>
<feature type="transmembrane region" description="Helical" evidence="8">
    <location>
        <begin position="134"/>
        <end position="157"/>
    </location>
</feature>
<evidence type="ECO:0000256" key="5">
    <source>
        <dbReference type="ARBA" id="ARBA00022989"/>
    </source>
</evidence>
<keyword evidence="4 8" id="KW-0812">Transmembrane</keyword>
<evidence type="ECO:0000256" key="3">
    <source>
        <dbReference type="ARBA" id="ARBA00022448"/>
    </source>
</evidence>
<dbReference type="EMBL" id="LCUC01000212">
    <property type="protein sequence ID" value="KKY34241.1"/>
    <property type="molecule type" value="Genomic_DNA"/>
</dbReference>
<evidence type="ECO:0000313" key="10">
    <source>
        <dbReference type="Proteomes" id="UP000034680"/>
    </source>
</evidence>
<reference evidence="9 10" key="1">
    <citation type="submission" date="2015-05" db="EMBL/GenBank/DDBJ databases">
        <title>Distinctive expansion of gene families associated with plant cell wall degradation and secondary metabolism in the genomes of grapevine trunk pathogens.</title>
        <authorList>
            <person name="Lawrence D.P."/>
            <person name="Travadon R."/>
            <person name="Rolshausen P.E."/>
            <person name="Baumgartner K."/>
        </authorList>
    </citation>
    <scope>NUCLEOTIDE SEQUENCE [LARGE SCALE GENOMIC DNA]</scope>
    <source>
        <strain evidence="9">DA912</strain>
    </source>
</reference>
<feature type="transmembrane region" description="Helical" evidence="8">
    <location>
        <begin position="515"/>
        <end position="537"/>
    </location>
</feature>
<feature type="transmembrane region" description="Helical" evidence="8">
    <location>
        <begin position="208"/>
        <end position="226"/>
    </location>
</feature>
<dbReference type="InterPro" id="IPR004813">
    <property type="entry name" value="OPT"/>
</dbReference>
<keyword evidence="5 8" id="KW-1133">Transmembrane helix</keyword>
<dbReference type="AlphaFoldDB" id="A0A0G2FJG2"/>
<keyword evidence="3" id="KW-0813">Transport</keyword>